<feature type="coiled-coil region" evidence="13">
    <location>
        <begin position="1245"/>
        <end position="1303"/>
    </location>
</feature>
<dbReference type="InterPro" id="IPR034260">
    <property type="entry name" value="Yme2_RRM"/>
</dbReference>
<feature type="transmembrane region" description="Helical" evidence="15">
    <location>
        <begin position="241"/>
        <end position="263"/>
    </location>
</feature>
<dbReference type="EMBL" id="DF933835">
    <property type="protein sequence ID" value="GAM40759.1"/>
    <property type="molecule type" value="Genomic_DNA"/>
</dbReference>
<organism evidence="18 19">
    <name type="scientific">Talaromyces pinophilus</name>
    <name type="common">Penicillium pinophilum</name>
    <dbReference type="NCBI Taxonomy" id="128442"/>
    <lineage>
        <taxon>Eukaryota</taxon>
        <taxon>Fungi</taxon>
        <taxon>Dikarya</taxon>
        <taxon>Ascomycota</taxon>
        <taxon>Pezizomycotina</taxon>
        <taxon>Eurotiomycetes</taxon>
        <taxon>Eurotiomycetidae</taxon>
        <taxon>Eurotiales</taxon>
        <taxon>Trichocomaceae</taxon>
        <taxon>Talaromyces</taxon>
        <taxon>Talaromyces sect. Talaromyces</taxon>
    </lineage>
</organism>
<dbReference type="CDD" id="cd12433">
    <property type="entry name" value="RRM_Yme2p_like"/>
    <property type="match status" value="1"/>
</dbReference>
<evidence type="ECO:0000256" key="7">
    <source>
        <dbReference type="ARBA" id="ARBA00022946"/>
    </source>
</evidence>
<dbReference type="InterPro" id="IPR035979">
    <property type="entry name" value="RBD_domain_sf"/>
</dbReference>
<evidence type="ECO:0000256" key="4">
    <source>
        <dbReference type="ARBA" id="ARBA00020222"/>
    </source>
</evidence>
<evidence type="ECO:0000256" key="3">
    <source>
        <dbReference type="ARBA" id="ARBA00010320"/>
    </source>
</evidence>
<keyword evidence="19" id="KW-1185">Reference proteome</keyword>
<comment type="function">
    <text evidence="11">Plays a role in maintaining the mitochondrial genome and in controlling the mtDNA escape. Involved in the regulation of mtDNA nucleotide structure and number. May have a dispensable role in early maturation of pre-rRNA.</text>
</comment>
<dbReference type="SUPFAM" id="SSF103473">
    <property type="entry name" value="MFS general substrate transporter"/>
    <property type="match status" value="1"/>
</dbReference>
<evidence type="ECO:0000256" key="13">
    <source>
        <dbReference type="SAM" id="Coils"/>
    </source>
</evidence>
<dbReference type="PANTHER" id="PTHR32198">
    <property type="entry name" value="MITOCHONDRIAL ESCAPE PROTEIN 2"/>
    <property type="match status" value="1"/>
</dbReference>
<feature type="transmembrane region" description="Helical" evidence="15">
    <location>
        <begin position="774"/>
        <end position="791"/>
    </location>
</feature>
<feature type="region of interest" description="Disordered" evidence="14">
    <location>
        <begin position="38"/>
        <end position="58"/>
    </location>
</feature>
<dbReference type="PANTHER" id="PTHR32198:SF2">
    <property type="entry name" value="MITOCHONDRIAL ESCAPE PROTEIN 2"/>
    <property type="match status" value="1"/>
</dbReference>
<dbReference type="Pfam" id="PF07690">
    <property type="entry name" value="MFS_1"/>
    <property type="match status" value="1"/>
</dbReference>
<evidence type="ECO:0000313" key="18">
    <source>
        <dbReference type="EMBL" id="GAM40759.1"/>
    </source>
</evidence>
<evidence type="ECO:0000313" key="19">
    <source>
        <dbReference type="Proteomes" id="UP000053095"/>
    </source>
</evidence>
<sequence>MSDHLRDTVFGQIIRPLSGKTLLKFPDEQNPDLWKAFVPKGKHNDGTPTDHGEATRQDAEHTVKAVDSAQLSSSEEQHSLRRDIANRNEKDAEVILVDWPKNPQNWSRNRKLLVTFLICILNFGIYIGSSIYTPGEQDIMEEFGVSEVVATLGLSLFVLGYGLGPMLFSPMSEIPTIGRSRIYFWTLLVFVLLQLPTGYAANMAMLLVFRFLTGFFGGPVLATGGATIIDMYPPIEVPYWIGIYGASGVLGPVLGPLVGGFAAQAKGWRWPIWELTWLCAVVVIALFFLMPETSVANILYRRAKRLRKQTGKAILKSQFEIDAAEVSVKDHLVVLGRAFTMTVSEPVVFFVDLYCALLYGVLYIWFESFPLVFGELYGFNIGEQGLAFLGIFVGGLITVPCYLFWVRNHLMPRLAQGHFKPEFILPPTFFGAVALPVCLFWYGWTARKSIHWMVPLVGSGCFTISIITLFMPVLSYLGMAYPQYAASVLAGNTLFRASCGVVFPLFARALFRNLGIGPGNSLLGGLSIAFLPIPFILFYVSRYTPKNPYATTNRKDSFAVDQVLKRVDKPSYAAADHWAIVRRALPPDLHINVKQVVPRLSEGGLFIKYSLSDEEKRTKGEIAAAVDEYLKKNPIRPWFNPLDRVGVGHVLGKPWIEDMYHFPSSKLKVEFLPPSPTSTPAELTPEALYSIFRRYGKIKDIERQPSDSKVLPKYAMVEFTRAKYAILARSCTHGVTIPETVSGDGVGGSVLRITYERKIKAHWIREWLFNHPRIVIPAVAALIAGITVIIFDPIRTFFIKMKVKYLFNADDKALWSWIRKEVRRANFLSFGKRNEKNVLRALSDDRKEEINQLQAWLGENGNTFIVVQGPHGSGKREIVIDQALKDRKHKLIIDCKQIQDARGDSATISVAAQQVGYRPVFSWMNSFSSFIDLASQGIIGTKAGFSETLDSQLSKIWTNTATALRQIALENKKKDGSNMTDDDYLEAHPEKRPVVVIDNFLHGGRESNIVDDKLAEWAAALVTGNIAHVVFLTQDTSYSKTLRKALPSQVFRSVSLGDCSLEVGRKFILRYLHNRDEDEDKKDDGSSPEKTTPPQGLEDLDRCIELVGGRLTDLEFMAHRIKSGESPKSAVKHIIEQAATEIVKAYVLEANNTDTPAWTREQAWYLIKTIAENKNGSVPYSNIMVSDLFNTADGERSLSALEQKELITVSTVNGRPATIKPGRPIYHAAFKFLTQDDILRNRLDLGIVREMIARKNAEIAKYENELHLMGDPEKYPTNAEWRMRSVASRLRDAHGKLENYERQRDDFIKFLKTAE</sequence>
<reference evidence="19" key="1">
    <citation type="journal article" date="2015" name="Genome Announc.">
        <title>Draft genome sequence of Talaromyces cellulolyticus strain Y-94, a source of lignocellulosic biomass-degrading enzymes.</title>
        <authorList>
            <person name="Fujii T."/>
            <person name="Koike H."/>
            <person name="Sawayama S."/>
            <person name="Yano S."/>
            <person name="Inoue H."/>
        </authorList>
    </citation>
    <scope>NUCLEOTIDE SEQUENCE [LARGE SCALE GENOMIC DNA]</scope>
    <source>
        <strain evidence="19">Y-94</strain>
    </source>
</reference>
<feature type="domain" description="RRM" evidence="16">
    <location>
        <begin position="665"/>
        <end position="758"/>
    </location>
</feature>
<feature type="transmembrane region" description="Helical" evidence="15">
    <location>
        <begin position="152"/>
        <end position="170"/>
    </location>
</feature>
<dbReference type="PROSITE" id="PS50102">
    <property type="entry name" value="RRM"/>
    <property type="match status" value="1"/>
</dbReference>
<dbReference type="SUPFAM" id="SSF54928">
    <property type="entry name" value="RNA-binding domain, RBD"/>
    <property type="match status" value="1"/>
</dbReference>
<feature type="region of interest" description="Disordered" evidence="14">
    <location>
        <begin position="1077"/>
        <end position="1098"/>
    </location>
</feature>
<feature type="transmembrane region" description="Helical" evidence="15">
    <location>
        <begin position="347"/>
        <end position="366"/>
    </location>
</feature>
<evidence type="ECO:0000256" key="12">
    <source>
        <dbReference type="PROSITE-ProRule" id="PRU00176"/>
    </source>
</evidence>
<feature type="transmembrane region" description="Helical" evidence="15">
    <location>
        <begin position="522"/>
        <end position="540"/>
    </location>
</feature>
<evidence type="ECO:0000256" key="6">
    <source>
        <dbReference type="ARBA" id="ARBA00022792"/>
    </source>
</evidence>
<feature type="compositionally biased region" description="Basic and acidic residues" evidence="14">
    <location>
        <begin position="42"/>
        <end position="58"/>
    </location>
</feature>
<feature type="transmembrane region" description="Helical" evidence="15">
    <location>
        <begin position="489"/>
        <end position="510"/>
    </location>
</feature>
<proteinExistence type="inferred from homology"/>
<dbReference type="Gene3D" id="3.30.70.330">
    <property type="match status" value="1"/>
</dbReference>
<dbReference type="Proteomes" id="UP000053095">
    <property type="component" value="Unassembled WGS sequence"/>
</dbReference>
<feature type="transmembrane region" description="Helical" evidence="15">
    <location>
        <begin position="425"/>
        <end position="444"/>
    </location>
</feature>
<keyword evidence="10 15" id="KW-0472">Membrane</keyword>
<dbReference type="Pfam" id="PF00076">
    <property type="entry name" value="RRM_1"/>
    <property type="match status" value="1"/>
</dbReference>
<evidence type="ECO:0000259" key="16">
    <source>
        <dbReference type="PROSITE" id="PS50102"/>
    </source>
</evidence>
<feature type="transmembrane region" description="Helical" evidence="15">
    <location>
        <begin position="182"/>
        <end position="201"/>
    </location>
</feature>
<protein>
    <recommendedName>
        <fullName evidence="4">Mitochondrial escape protein 2</fullName>
    </recommendedName>
</protein>
<dbReference type="InterPro" id="IPR011701">
    <property type="entry name" value="MFS"/>
</dbReference>
<accession>A0A6N4SM11</accession>
<keyword evidence="12" id="KW-0694">RNA-binding</keyword>
<dbReference type="Pfam" id="PF10443">
    <property type="entry name" value="RNA12"/>
    <property type="match status" value="1"/>
</dbReference>
<evidence type="ECO:0000256" key="9">
    <source>
        <dbReference type="ARBA" id="ARBA00023128"/>
    </source>
</evidence>
<dbReference type="InterPro" id="IPR036259">
    <property type="entry name" value="MFS_trans_sf"/>
</dbReference>
<evidence type="ECO:0000256" key="2">
    <source>
        <dbReference type="ARBA" id="ARBA00004434"/>
    </source>
</evidence>
<evidence type="ECO:0000256" key="11">
    <source>
        <dbReference type="ARBA" id="ARBA00025276"/>
    </source>
</evidence>
<keyword evidence="9" id="KW-0496">Mitochondrion</keyword>
<keyword evidence="8 15" id="KW-1133">Transmembrane helix</keyword>
<dbReference type="InterPro" id="IPR039627">
    <property type="entry name" value="Yme2_C"/>
</dbReference>
<evidence type="ECO:0000256" key="8">
    <source>
        <dbReference type="ARBA" id="ARBA00022989"/>
    </source>
</evidence>
<evidence type="ECO:0000256" key="15">
    <source>
        <dbReference type="SAM" id="Phobius"/>
    </source>
</evidence>
<keyword evidence="6" id="KW-0999">Mitochondrion inner membrane</keyword>
<gene>
    <name evidence="18" type="ORF">TCE0_039f13358</name>
</gene>
<name>A0A6N4SM11_TALPI</name>
<dbReference type="GO" id="GO:0005743">
    <property type="term" value="C:mitochondrial inner membrane"/>
    <property type="evidence" value="ECO:0007669"/>
    <property type="project" value="UniProtKB-SubCell"/>
</dbReference>
<evidence type="ECO:0000256" key="1">
    <source>
        <dbReference type="ARBA" id="ARBA00004141"/>
    </source>
</evidence>
<feature type="transmembrane region" description="Helical" evidence="15">
    <location>
        <begin position="275"/>
        <end position="300"/>
    </location>
</feature>
<dbReference type="Gene3D" id="1.20.1250.20">
    <property type="entry name" value="MFS general substrate transporter like domains"/>
    <property type="match status" value="1"/>
</dbReference>
<evidence type="ECO:0000256" key="14">
    <source>
        <dbReference type="SAM" id="MobiDB-lite"/>
    </source>
</evidence>
<feature type="transmembrane region" description="Helical" evidence="15">
    <location>
        <begin position="450"/>
        <end position="477"/>
    </location>
</feature>
<dbReference type="PROSITE" id="PS50850">
    <property type="entry name" value="MFS"/>
    <property type="match status" value="1"/>
</dbReference>
<evidence type="ECO:0000256" key="5">
    <source>
        <dbReference type="ARBA" id="ARBA00022692"/>
    </source>
</evidence>
<comment type="similarity">
    <text evidence="3">Belongs to the YME2 family.</text>
</comment>
<dbReference type="CDD" id="cd17323">
    <property type="entry name" value="MFS_Tpo1_MDR_like"/>
    <property type="match status" value="1"/>
</dbReference>
<keyword evidence="5 15" id="KW-0812">Transmembrane</keyword>
<dbReference type="GO" id="GO:0003723">
    <property type="term" value="F:RNA binding"/>
    <property type="evidence" value="ECO:0007669"/>
    <property type="project" value="UniProtKB-UniRule"/>
</dbReference>
<comment type="subcellular location">
    <subcellularLocation>
        <location evidence="1">Membrane</location>
        <topology evidence="1">Multi-pass membrane protein</topology>
    </subcellularLocation>
    <subcellularLocation>
        <location evidence="2">Mitochondrion inner membrane</location>
        <topology evidence="2">Single-pass membrane protein</topology>
    </subcellularLocation>
</comment>
<dbReference type="InterPro" id="IPR020846">
    <property type="entry name" value="MFS_dom"/>
</dbReference>
<dbReference type="GO" id="GO:0022857">
    <property type="term" value="F:transmembrane transporter activity"/>
    <property type="evidence" value="ECO:0007669"/>
    <property type="project" value="InterPro"/>
</dbReference>
<feature type="transmembrane region" description="Helical" evidence="15">
    <location>
        <begin position="112"/>
        <end position="132"/>
    </location>
</feature>
<evidence type="ECO:0000259" key="17">
    <source>
        <dbReference type="PROSITE" id="PS50850"/>
    </source>
</evidence>
<feature type="domain" description="Major facilitator superfamily (MFS) profile" evidence="17">
    <location>
        <begin position="114"/>
        <end position="544"/>
    </location>
</feature>
<comment type="caution">
    <text evidence="18">The sequence shown here is derived from an EMBL/GenBank/DDBJ whole genome shotgun (WGS) entry which is preliminary data.</text>
</comment>
<feature type="transmembrane region" description="Helical" evidence="15">
    <location>
        <begin position="386"/>
        <end position="405"/>
    </location>
</feature>
<dbReference type="InterPro" id="IPR000504">
    <property type="entry name" value="RRM_dom"/>
</dbReference>
<keyword evidence="7" id="KW-0809">Transit peptide</keyword>
<keyword evidence="13" id="KW-0175">Coiled coil</keyword>
<dbReference type="FunFam" id="1.20.1250.20:FF:000011">
    <property type="entry name" value="MFS multidrug transporter, putative"/>
    <property type="match status" value="1"/>
</dbReference>
<evidence type="ECO:0000256" key="10">
    <source>
        <dbReference type="ARBA" id="ARBA00023136"/>
    </source>
</evidence>
<feature type="transmembrane region" description="Helical" evidence="15">
    <location>
        <begin position="207"/>
        <end position="229"/>
    </location>
</feature>
<dbReference type="InterPro" id="IPR012677">
    <property type="entry name" value="Nucleotide-bd_a/b_plait_sf"/>
</dbReference>
<dbReference type="InterPro" id="IPR018850">
    <property type="entry name" value="Mt_escape_2_C"/>
</dbReference>